<keyword evidence="2" id="KW-0472">Membrane</keyword>
<dbReference type="EMBL" id="CAJZBQ010000045">
    <property type="protein sequence ID" value="CAG9328341.1"/>
    <property type="molecule type" value="Genomic_DNA"/>
</dbReference>
<dbReference type="PANTHER" id="PTHR47992">
    <property type="entry name" value="PROTEIN PHOSPHATASE"/>
    <property type="match status" value="1"/>
</dbReference>
<evidence type="ECO:0000313" key="4">
    <source>
        <dbReference type="EMBL" id="CAG9328341.1"/>
    </source>
</evidence>
<dbReference type="SMART" id="SM00331">
    <property type="entry name" value="PP2C_SIG"/>
    <property type="match status" value="1"/>
</dbReference>
<evidence type="ECO:0000256" key="2">
    <source>
        <dbReference type="ARBA" id="ARBA00023136"/>
    </source>
</evidence>
<dbReference type="SUPFAM" id="SSF81606">
    <property type="entry name" value="PP2C-like"/>
    <property type="match status" value="1"/>
</dbReference>
<comment type="subcellular location">
    <subcellularLocation>
        <location evidence="1">Membrane</location>
    </subcellularLocation>
</comment>
<dbReference type="PROSITE" id="PS51746">
    <property type="entry name" value="PPM_2"/>
    <property type="match status" value="1"/>
</dbReference>
<dbReference type="CDD" id="cd00143">
    <property type="entry name" value="PP2Cc"/>
    <property type="match status" value="1"/>
</dbReference>
<dbReference type="SMART" id="SM00332">
    <property type="entry name" value="PP2Cc"/>
    <property type="match status" value="1"/>
</dbReference>
<dbReference type="Gene3D" id="3.60.40.10">
    <property type="entry name" value="PPM-type phosphatase domain"/>
    <property type="match status" value="1"/>
</dbReference>
<dbReference type="Pfam" id="PF00481">
    <property type="entry name" value="PP2C"/>
    <property type="match status" value="1"/>
</dbReference>
<organism evidence="4 5">
    <name type="scientific">Blepharisma stoltei</name>
    <dbReference type="NCBI Taxonomy" id="1481888"/>
    <lineage>
        <taxon>Eukaryota</taxon>
        <taxon>Sar</taxon>
        <taxon>Alveolata</taxon>
        <taxon>Ciliophora</taxon>
        <taxon>Postciliodesmatophora</taxon>
        <taxon>Heterotrichea</taxon>
        <taxon>Heterotrichida</taxon>
        <taxon>Blepharismidae</taxon>
        <taxon>Blepharisma</taxon>
    </lineage>
</organism>
<dbReference type="InterPro" id="IPR001932">
    <property type="entry name" value="PPM-type_phosphatase-like_dom"/>
</dbReference>
<dbReference type="GO" id="GO:0004722">
    <property type="term" value="F:protein serine/threonine phosphatase activity"/>
    <property type="evidence" value="ECO:0007669"/>
    <property type="project" value="InterPro"/>
</dbReference>
<protein>
    <recommendedName>
        <fullName evidence="3">PPM-type phosphatase domain-containing protein</fullName>
    </recommendedName>
</protein>
<reference evidence="4" key="1">
    <citation type="submission" date="2021-09" db="EMBL/GenBank/DDBJ databases">
        <authorList>
            <consortium name="AG Swart"/>
            <person name="Singh M."/>
            <person name="Singh A."/>
            <person name="Seah K."/>
            <person name="Emmerich C."/>
        </authorList>
    </citation>
    <scope>NUCLEOTIDE SEQUENCE</scope>
    <source>
        <strain evidence="4">ATCC30299</strain>
    </source>
</reference>
<feature type="domain" description="PPM-type phosphatase" evidence="3">
    <location>
        <begin position="115"/>
        <end position="397"/>
    </location>
</feature>
<evidence type="ECO:0000313" key="5">
    <source>
        <dbReference type="Proteomes" id="UP001162131"/>
    </source>
</evidence>
<dbReference type="Proteomes" id="UP001162131">
    <property type="component" value="Unassembled WGS sequence"/>
</dbReference>
<gene>
    <name evidence="4" type="ORF">BSTOLATCC_MIC45795</name>
</gene>
<keyword evidence="5" id="KW-1185">Reference proteome</keyword>
<evidence type="ECO:0000259" key="3">
    <source>
        <dbReference type="PROSITE" id="PS51746"/>
    </source>
</evidence>
<name>A0AAU9K2Z0_9CILI</name>
<comment type="caution">
    <text evidence="4">The sequence shown here is derived from an EMBL/GenBank/DDBJ whole genome shotgun (WGS) entry which is preliminary data.</text>
</comment>
<accession>A0AAU9K2Z0</accession>
<dbReference type="GO" id="GO:0016020">
    <property type="term" value="C:membrane"/>
    <property type="evidence" value="ECO:0007669"/>
    <property type="project" value="UniProtKB-SubCell"/>
</dbReference>
<proteinExistence type="predicted"/>
<dbReference type="InterPro" id="IPR036457">
    <property type="entry name" value="PPM-type-like_dom_sf"/>
</dbReference>
<evidence type="ECO:0000256" key="1">
    <source>
        <dbReference type="ARBA" id="ARBA00004370"/>
    </source>
</evidence>
<dbReference type="AlphaFoldDB" id="A0AAU9K2Z0"/>
<dbReference type="InterPro" id="IPR015655">
    <property type="entry name" value="PP2C"/>
</dbReference>
<sequence length="400" mass="45061">MNTQMSNEFSFFPPAHGSQRKSVSHELYQFINHRSSLSSQRRENLSISTLKAASTIPSKSNINARSLSSIIPKKSNSTLILNRNKILARNLKHLTQKLFPLKEEEAKEFKYFHQTYDFRTKTGTLGLLSKSHNQDSYFCFSKFQGKESQSLYGVCDGHGLHGHIISAEIKEKFPEILNKRLNYRAQEGPALSMKKCIIKLHKELVLNKNINTDFSGSTLVSVLIIGKLLTCASVGDSRAVLGRKTDKRFVAIPLSKDHKPDNLTERKRIESFGGRVDTLYTHRGSSVGPLRVWIGNQDTPGLAMSRSIGDRFATEVGVIPDPDMRQFELTKDDKFIILASDGLWDVMSNEEAVSLCKVGWEFGYPQSACDSLLKEANKRWSERNSNNDDITVIVIFLKTA</sequence>